<proteinExistence type="predicted"/>
<evidence type="ECO:0000259" key="1">
    <source>
        <dbReference type="Pfam" id="PF06283"/>
    </source>
</evidence>
<dbReference type="InterPro" id="IPR029062">
    <property type="entry name" value="Class_I_gatase-like"/>
</dbReference>
<accession>A0A3B1CP05</accession>
<protein>
    <submittedName>
        <fullName evidence="2">Diguanylate cyclase/phosphodiesterase (GGDEF &amp; EAL domains) with PAS/PAC sensor(S)</fullName>
    </submittedName>
</protein>
<dbReference type="PANTHER" id="PTHR40469:SF2">
    <property type="entry name" value="GALACTOSE-BINDING DOMAIN-LIKE SUPERFAMILY PROTEIN"/>
    <property type="match status" value="1"/>
</dbReference>
<dbReference type="InterPro" id="IPR029010">
    <property type="entry name" value="ThuA-like"/>
</dbReference>
<dbReference type="PANTHER" id="PTHR40469">
    <property type="entry name" value="SECRETED GLYCOSYL HYDROLASE"/>
    <property type="match status" value="1"/>
</dbReference>
<dbReference type="Gene3D" id="1.25.10.10">
    <property type="entry name" value="Leucine-rich Repeat Variant"/>
    <property type="match status" value="3"/>
</dbReference>
<sequence>MKINIKLLTLAIILTSLLFAVEIVGQVTAAQEAKILKSIPSNVVKKTKKKHRILVFSRTEGYRHDAIPFGNKAIELMGKKTGAFETLFSEEMSAFEPENLKEFDAIILNNTTDLKFEDPVLRKSLLDFVRSGKGLMGIHATTDNFYDWPEAAEMLGGQFDGHPWDGQGVWTVEISDPNNVLNAGFKNKKFKVNDEIYRHKLFNLRKNGRVLISLDMSDSVNLSVEGVHFTDKDIPISWVKNFGKGRIFYCSFGHTPSIYWNSEILAHYFAGIQFLLGELDAETTPIDFDINTVLDFEQLSKNLKKISHYKFGQSREAHKNVRQFVSLATQSQNATLHVEKELDNFLKSNATLAGKQFVSHLLADIGSEASITILAEMLYDSSTVEMARYALEKIPHKLADEALRTALMKLDGKLKIGIINSLGKRRDKESVPQIKEMIFSSDIEIAHASISALGMIASEQAITKLEKEKNNVAPGLHQEIEFALLNCADALLEQNKNDQANKIYKELFDASEKNSVRHAALRGMVLTSSENELNKLLINVMLKENSKIRRGVPMIVREIPLDFNISALIAALPTFNAVEQVRLLNALSNRKDDYILQMAIQLSKNENQAVRSDAFKLIGKVGDFTLVQYLAEISAQKSKDSKTAQNALYQLSGEKVDMEIVRLIPESNDEIKFQLIRSLRIRRPVDIDSKISNTLLQTATTGKVNIRVESIRALQFIAGKAELQSLIDLLIKAENTKERKALEKTIVVTAHKVNSDSVATQIMLSELSQSKNIEIRRSLLLTLAKVGHSSALPAFRKAVNDTNETLKTAAIMALAEWSTDEPIKELETIIRESSNPTHRTLALRGFVRMSNLPGDYSEEEITNRFRLAMELSETDNDKKMVLSALSKQKSFSDFQMAAEYLDNQTLRAEAEIAVVNIAAYILKAHPKEIKEVLLKIRKNSNDTDIITLAQKNINEIEKYEGFITLWQLSEVYSNENEDDFYFEFPPEKNSKNVKWTTMTEISDTNTPWQVNLTNIFGGNFCVGYLRTNVWSPIEQKARIELGSNDGIKAWLNGKLILSNDISRTVSAGDDIVEIDLKKGWNTVMLKIRQLGGTWGACARIRNVDGSKIENLKYQPWREE</sequence>
<dbReference type="Gene3D" id="3.40.50.880">
    <property type="match status" value="1"/>
</dbReference>
<reference evidence="2" key="1">
    <citation type="submission" date="2018-06" db="EMBL/GenBank/DDBJ databases">
        <authorList>
            <person name="Zhirakovskaya E."/>
        </authorList>
    </citation>
    <scope>NUCLEOTIDE SEQUENCE</scope>
</reference>
<dbReference type="SUPFAM" id="SSF52317">
    <property type="entry name" value="Class I glutamine amidotransferase-like"/>
    <property type="match status" value="1"/>
</dbReference>
<dbReference type="InterPro" id="IPR011989">
    <property type="entry name" value="ARM-like"/>
</dbReference>
<dbReference type="Pfam" id="PF06283">
    <property type="entry name" value="ThuA"/>
    <property type="match status" value="1"/>
</dbReference>
<name>A0A3B1CP05_9ZZZZ</name>
<dbReference type="InterPro" id="IPR016024">
    <property type="entry name" value="ARM-type_fold"/>
</dbReference>
<dbReference type="Pfam" id="PF13646">
    <property type="entry name" value="HEAT_2"/>
    <property type="match status" value="1"/>
</dbReference>
<dbReference type="EMBL" id="UOGD01000405">
    <property type="protein sequence ID" value="VAX28211.1"/>
    <property type="molecule type" value="Genomic_DNA"/>
</dbReference>
<feature type="domain" description="ThuA-like" evidence="1">
    <location>
        <begin position="52"/>
        <end position="274"/>
    </location>
</feature>
<organism evidence="2">
    <name type="scientific">hydrothermal vent metagenome</name>
    <dbReference type="NCBI Taxonomy" id="652676"/>
    <lineage>
        <taxon>unclassified sequences</taxon>
        <taxon>metagenomes</taxon>
        <taxon>ecological metagenomes</taxon>
    </lineage>
</organism>
<dbReference type="AlphaFoldDB" id="A0A3B1CP05"/>
<gene>
    <name evidence="2" type="ORF">MNBD_IGNAVI01-1213</name>
</gene>
<dbReference type="Gene3D" id="2.60.120.260">
    <property type="entry name" value="Galactose-binding domain-like"/>
    <property type="match status" value="1"/>
</dbReference>
<dbReference type="SUPFAM" id="SSF48371">
    <property type="entry name" value="ARM repeat"/>
    <property type="match status" value="2"/>
</dbReference>
<evidence type="ECO:0000313" key="2">
    <source>
        <dbReference type="EMBL" id="VAX28211.1"/>
    </source>
</evidence>